<name>A0A2D6YMI7_9DELT</name>
<sequence length="92" mass="10561">MFEAKDVRKIAALSSLELTDEEVGKFAEQFTVILKYFEKLKEIDVVDLADRDDQLQVSGRDDICADSGVSPDQFSPYLDRKFFKVPRVIEQN</sequence>
<dbReference type="GO" id="GO:0006450">
    <property type="term" value="P:regulation of translational fidelity"/>
    <property type="evidence" value="ECO:0007669"/>
    <property type="project" value="InterPro"/>
</dbReference>
<keyword evidence="1" id="KW-0808">Transferase</keyword>
<evidence type="ECO:0000313" key="2">
    <source>
        <dbReference type="Proteomes" id="UP000226525"/>
    </source>
</evidence>
<gene>
    <name evidence="1" type="primary">gatC</name>
    <name evidence="1" type="ORF">CMN54_13320</name>
</gene>
<evidence type="ECO:0000313" key="1">
    <source>
        <dbReference type="EMBL" id="MAH64397.1"/>
    </source>
</evidence>
<dbReference type="AlphaFoldDB" id="A0A2D6YMI7"/>
<dbReference type="Pfam" id="PF02686">
    <property type="entry name" value="GatC"/>
    <property type="match status" value="1"/>
</dbReference>
<accession>A0A2D6YMI7</accession>
<dbReference type="SUPFAM" id="SSF141000">
    <property type="entry name" value="Glu-tRNAGln amidotransferase C subunit"/>
    <property type="match status" value="1"/>
</dbReference>
<proteinExistence type="predicted"/>
<dbReference type="EMBL" id="NZEX01000159">
    <property type="protein sequence ID" value="MAH64397.1"/>
    <property type="molecule type" value="Genomic_DNA"/>
</dbReference>
<dbReference type="Gene3D" id="1.10.20.60">
    <property type="entry name" value="Glu-tRNAGln amidotransferase C subunit, N-terminal domain"/>
    <property type="match status" value="1"/>
</dbReference>
<dbReference type="GO" id="GO:0016740">
    <property type="term" value="F:transferase activity"/>
    <property type="evidence" value="ECO:0007669"/>
    <property type="project" value="UniProtKB-KW"/>
</dbReference>
<organism evidence="1 2">
    <name type="scientific">SAR324 cluster bacterium</name>
    <dbReference type="NCBI Taxonomy" id="2024889"/>
    <lineage>
        <taxon>Bacteria</taxon>
        <taxon>Deltaproteobacteria</taxon>
        <taxon>SAR324 cluster</taxon>
    </lineage>
</organism>
<comment type="caution">
    <text evidence="1">The sequence shown here is derived from an EMBL/GenBank/DDBJ whole genome shotgun (WGS) entry which is preliminary data.</text>
</comment>
<dbReference type="NCBIfam" id="TIGR00135">
    <property type="entry name" value="gatC"/>
    <property type="match status" value="1"/>
</dbReference>
<reference evidence="2" key="1">
    <citation type="submission" date="2017-09" db="EMBL/GenBank/DDBJ databases">
        <title>The Reconstruction of 2,631 Draft Metagenome-Assembled Genomes from the Global Oceans.</title>
        <authorList>
            <person name="Tully B.J."/>
            <person name="Graham E.D."/>
            <person name="Heidelberg J.F."/>
        </authorList>
    </citation>
    <scope>NUCLEOTIDE SEQUENCE [LARGE SCALE GENOMIC DNA]</scope>
</reference>
<dbReference type="InterPro" id="IPR036113">
    <property type="entry name" value="Asp/Glu-ADT_sf_sub_c"/>
</dbReference>
<dbReference type="Proteomes" id="UP000226525">
    <property type="component" value="Unassembled WGS sequence"/>
</dbReference>
<protein>
    <submittedName>
        <fullName evidence="1">Asp-tRNA(Asn)/Glu-tRNA(Gln) amidotransferase GatCAB subunit C</fullName>
    </submittedName>
</protein>
<dbReference type="InterPro" id="IPR003837">
    <property type="entry name" value="GatC"/>
</dbReference>